<reference evidence="1 2" key="1">
    <citation type="submission" date="2014-09" db="EMBL/GenBank/DDBJ databases">
        <authorList>
            <person name="Regsiter A."/>
        </authorList>
    </citation>
    <scope>NUCLEOTIDE SEQUENCE [LARGE SCALE GENOMIC DNA]</scope>
</reference>
<organism evidence="1 2">
    <name type="scientific">Xanthomonas citri pv. citri</name>
    <dbReference type="NCBI Taxonomy" id="611301"/>
    <lineage>
        <taxon>Bacteria</taxon>
        <taxon>Pseudomonadati</taxon>
        <taxon>Pseudomonadota</taxon>
        <taxon>Gammaproteobacteria</taxon>
        <taxon>Lysobacterales</taxon>
        <taxon>Lysobacteraceae</taxon>
        <taxon>Xanthomonas</taxon>
    </lineage>
</organism>
<evidence type="ECO:0000313" key="2">
    <source>
        <dbReference type="Proteomes" id="UP000052230"/>
    </source>
</evidence>
<proteinExistence type="predicted"/>
<gene>
    <name evidence="1" type="ORF">XAC3562_1200010</name>
</gene>
<sequence length="132" mass="14677">MNHAQMQLRQHVASFMAELPIPEATDGAAVEREDGVVEFGKHWRVRGDEEQGLFASYADRDDVIEFGLLERDGDTAINALHCTLVLEEGDGLFHVASDANTDLNYEVRVRPDATGRLDDVLRHFADVLRASA</sequence>
<evidence type="ECO:0000313" key="1">
    <source>
        <dbReference type="EMBL" id="CEG14688.1"/>
    </source>
</evidence>
<comment type="caution">
    <text evidence="1">The sequence shown here is derived from an EMBL/GenBank/DDBJ whole genome shotgun (WGS) entry which is preliminary data.</text>
</comment>
<keyword evidence="2" id="KW-1185">Reference proteome</keyword>
<protein>
    <submittedName>
        <fullName evidence="1">Uncharacterized protein</fullName>
    </submittedName>
</protein>
<dbReference type="EMBL" id="CCXZ01000025">
    <property type="protein sequence ID" value="CEG14688.1"/>
    <property type="molecule type" value="Genomic_DNA"/>
</dbReference>
<dbReference type="RefSeq" id="WP_058958757.1">
    <property type="nucleotide sequence ID" value="NZ_CP020883.1"/>
</dbReference>
<accession>A0A0U5BQ36</accession>
<dbReference type="Proteomes" id="UP000052230">
    <property type="component" value="Unassembled WGS sequence"/>
</dbReference>
<name>A0A0U5BQ36_XANCI</name>
<dbReference type="AlphaFoldDB" id="A0A0U5BQ36"/>